<comment type="catalytic activity">
    <reaction evidence="17 19">
        <text>alpha-ribazole + adenosylcob(III)inamide-GDP = adenosylcob(III)alamin + GMP + H(+)</text>
        <dbReference type="Rhea" id="RHEA:16049"/>
        <dbReference type="ChEBI" id="CHEBI:10329"/>
        <dbReference type="ChEBI" id="CHEBI:15378"/>
        <dbReference type="ChEBI" id="CHEBI:18408"/>
        <dbReference type="ChEBI" id="CHEBI:58115"/>
        <dbReference type="ChEBI" id="CHEBI:60487"/>
        <dbReference type="EC" id="2.7.8.26"/>
    </reaction>
</comment>
<evidence type="ECO:0000256" key="7">
    <source>
        <dbReference type="ARBA" id="ARBA00022475"/>
    </source>
</evidence>
<dbReference type="HAMAP" id="MF_00719">
    <property type="entry name" value="CobS"/>
    <property type="match status" value="1"/>
</dbReference>
<dbReference type="Pfam" id="PF02654">
    <property type="entry name" value="CobS"/>
    <property type="match status" value="1"/>
</dbReference>
<evidence type="ECO:0000313" key="20">
    <source>
        <dbReference type="EMBL" id="MCV2403360.1"/>
    </source>
</evidence>
<keyword evidence="7 19" id="KW-1003">Cell membrane</keyword>
<reference evidence="20 21" key="1">
    <citation type="submission" date="2022-10" db="EMBL/GenBank/DDBJ databases">
        <title>Marinomonas transparenta sp. nov. and Marinomonas sargassi sp. nov., isolated from marine alga (Sargassum natans (L.) Gaillon).</title>
        <authorList>
            <person name="Wang Y."/>
        </authorList>
    </citation>
    <scope>NUCLEOTIDE SEQUENCE [LARGE SCALE GENOMIC DNA]</scope>
    <source>
        <strain evidence="20 21">C2222</strain>
    </source>
</reference>
<dbReference type="PANTHER" id="PTHR34148:SF1">
    <property type="entry name" value="ADENOSYLCOBINAMIDE-GDP RIBAZOLETRANSFERASE"/>
    <property type="match status" value="1"/>
</dbReference>
<dbReference type="Proteomes" id="UP001209713">
    <property type="component" value="Unassembled WGS sequence"/>
</dbReference>
<evidence type="ECO:0000256" key="16">
    <source>
        <dbReference type="ARBA" id="ARBA00032853"/>
    </source>
</evidence>
<evidence type="ECO:0000256" key="6">
    <source>
        <dbReference type="ARBA" id="ARBA00015850"/>
    </source>
</evidence>
<evidence type="ECO:0000256" key="8">
    <source>
        <dbReference type="ARBA" id="ARBA00022573"/>
    </source>
</evidence>
<evidence type="ECO:0000256" key="12">
    <source>
        <dbReference type="ARBA" id="ARBA00022989"/>
    </source>
</evidence>
<comment type="catalytic activity">
    <reaction evidence="18 19">
        <text>alpha-ribazole 5'-phosphate + adenosylcob(III)inamide-GDP = adenosylcob(III)alamin 5'-phosphate + GMP + H(+)</text>
        <dbReference type="Rhea" id="RHEA:23560"/>
        <dbReference type="ChEBI" id="CHEBI:15378"/>
        <dbReference type="ChEBI" id="CHEBI:57918"/>
        <dbReference type="ChEBI" id="CHEBI:58115"/>
        <dbReference type="ChEBI" id="CHEBI:60487"/>
        <dbReference type="ChEBI" id="CHEBI:60493"/>
        <dbReference type="EC" id="2.7.8.26"/>
    </reaction>
</comment>
<evidence type="ECO:0000256" key="18">
    <source>
        <dbReference type="ARBA" id="ARBA00049504"/>
    </source>
</evidence>
<evidence type="ECO:0000256" key="5">
    <source>
        <dbReference type="ARBA" id="ARBA00013200"/>
    </source>
</evidence>
<evidence type="ECO:0000256" key="1">
    <source>
        <dbReference type="ARBA" id="ARBA00001946"/>
    </source>
</evidence>
<evidence type="ECO:0000256" key="4">
    <source>
        <dbReference type="ARBA" id="ARBA00010561"/>
    </source>
</evidence>
<sequence>MISRTLLAPHWQGFKRSLVTYTRIPLKVDWSDDIKHTPSVCFLPWVGVLVALLSAWPLWLEWSTSIQALFMLLTAVLITGGFHEDGLMDACDGLVGGFEPDQRLSIMKDSRIGSYAALAIWFSLTIKWLLLSELLTLAPESFLSFIYVLSAWCFIHAFGRFFPLILMHLLEYVSLGNSKSANMLSKLSLPLWALALAPCVLFGVMAFNLMDLLFVFCFSTLLIFAIRAYLHNKIKGFNGDTLGASEQVGEAFLIFCVLVSYS</sequence>
<evidence type="ECO:0000256" key="9">
    <source>
        <dbReference type="ARBA" id="ARBA00022679"/>
    </source>
</evidence>
<protein>
    <recommendedName>
        <fullName evidence="6 19">Adenosylcobinamide-GDP ribazoletransferase</fullName>
        <ecNumber evidence="5 19">2.7.8.26</ecNumber>
    </recommendedName>
    <alternativeName>
        <fullName evidence="16 19">Cobalamin synthase</fullName>
    </alternativeName>
    <alternativeName>
        <fullName evidence="15 19">Cobalamin-5'-phosphate synthase</fullName>
    </alternativeName>
</protein>
<comment type="subcellular location">
    <subcellularLocation>
        <location evidence="2 19">Cell membrane</location>
        <topology evidence="2 19">Multi-pass membrane protein</topology>
    </subcellularLocation>
</comment>
<evidence type="ECO:0000256" key="15">
    <source>
        <dbReference type="ARBA" id="ARBA00032605"/>
    </source>
</evidence>
<dbReference type="RefSeq" id="WP_263530733.1">
    <property type="nucleotide sequence ID" value="NZ_JAOVZB010000004.1"/>
</dbReference>
<evidence type="ECO:0000256" key="13">
    <source>
        <dbReference type="ARBA" id="ARBA00023136"/>
    </source>
</evidence>
<feature type="transmembrane region" description="Helical" evidence="19">
    <location>
        <begin position="212"/>
        <end position="230"/>
    </location>
</feature>
<feature type="transmembrane region" description="Helical" evidence="19">
    <location>
        <begin position="142"/>
        <end position="166"/>
    </location>
</feature>
<comment type="caution">
    <text evidence="20">The sequence shown here is derived from an EMBL/GenBank/DDBJ whole genome shotgun (WGS) entry which is preliminary data.</text>
</comment>
<keyword evidence="8 19" id="KW-0169">Cobalamin biosynthesis</keyword>
<gene>
    <name evidence="19" type="primary">cobS</name>
    <name evidence="20" type="ORF">OFY17_10750</name>
</gene>
<organism evidence="20 21">
    <name type="scientific">Marinomonas sargassi</name>
    <dbReference type="NCBI Taxonomy" id="2984494"/>
    <lineage>
        <taxon>Bacteria</taxon>
        <taxon>Pseudomonadati</taxon>
        <taxon>Pseudomonadota</taxon>
        <taxon>Gammaproteobacteria</taxon>
        <taxon>Oceanospirillales</taxon>
        <taxon>Oceanospirillaceae</taxon>
        <taxon>Marinomonas</taxon>
    </lineage>
</organism>
<evidence type="ECO:0000256" key="17">
    <source>
        <dbReference type="ARBA" id="ARBA00048623"/>
    </source>
</evidence>
<evidence type="ECO:0000256" key="2">
    <source>
        <dbReference type="ARBA" id="ARBA00004651"/>
    </source>
</evidence>
<keyword evidence="21" id="KW-1185">Reference proteome</keyword>
<comment type="pathway">
    <text evidence="3 19">Cofactor biosynthesis; adenosylcobalamin biosynthesis; adenosylcobalamin from cob(II)yrinate a,c-diamide: step 7/7.</text>
</comment>
<keyword evidence="12 19" id="KW-1133">Transmembrane helix</keyword>
<keyword evidence="9 19" id="KW-0808">Transferase</keyword>
<evidence type="ECO:0000256" key="10">
    <source>
        <dbReference type="ARBA" id="ARBA00022692"/>
    </source>
</evidence>
<name>A0ABT2YU08_9GAMM</name>
<feature type="transmembrane region" description="Helical" evidence="19">
    <location>
        <begin position="187"/>
        <end position="206"/>
    </location>
</feature>
<keyword evidence="11 19" id="KW-0460">Magnesium</keyword>
<keyword evidence="10 19" id="KW-0812">Transmembrane</keyword>
<comment type="similarity">
    <text evidence="4 19">Belongs to the CobS family.</text>
</comment>
<evidence type="ECO:0000256" key="11">
    <source>
        <dbReference type="ARBA" id="ARBA00022842"/>
    </source>
</evidence>
<feature type="transmembrane region" description="Helical" evidence="19">
    <location>
        <begin position="40"/>
        <end position="59"/>
    </location>
</feature>
<dbReference type="InterPro" id="IPR003805">
    <property type="entry name" value="CobS"/>
</dbReference>
<accession>A0ABT2YU08</accession>
<proteinExistence type="inferred from homology"/>
<dbReference type="EC" id="2.7.8.26" evidence="5 19"/>
<evidence type="ECO:0000256" key="14">
    <source>
        <dbReference type="ARBA" id="ARBA00025228"/>
    </source>
</evidence>
<dbReference type="EMBL" id="JAOVZB010000004">
    <property type="protein sequence ID" value="MCV2403360.1"/>
    <property type="molecule type" value="Genomic_DNA"/>
</dbReference>
<comment type="function">
    <text evidence="14 19">Joins adenosylcobinamide-GDP and alpha-ribazole to generate adenosylcobalamin (Ado-cobalamin). Also synthesizes adenosylcobalamin 5'-phosphate from adenosylcobinamide-GDP and alpha-ribazole 5'-phosphate.</text>
</comment>
<feature type="transmembrane region" description="Helical" evidence="19">
    <location>
        <begin position="112"/>
        <end position="130"/>
    </location>
</feature>
<comment type="cofactor">
    <cofactor evidence="1 19">
        <name>Mg(2+)</name>
        <dbReference type="ChEBI" id="CHEBI:18420"/>
    </cofactor>
</comment>
<evidence type="ECO:0000256" key="3">
    <source>
        <dbReference type="ARBA" id="ARBA00004663"/>
    </source>
</evidence>
<evidence type="ECO:0000313" key="21">
    <source>
        <dbReference type="Proteomes" id="UP001209713"/>
    </source>
</evidence>
<evidence type="ECO:0000256" key="19">
    <source>
        <dbReference type="HAMAP-Rule" id="MF_00719"/>
    </source>
</evidence>
<keyword evidence="13 19" id="KW-0472">Membrane</keyword>
<dbReference type="PANTHER" id="PTHR34148">
    <property type="entry name" value="ADENOSYLCOBINAMIDE-GDP RIBAZOLETRANSFERASE"/>
    <property type="match status" value="1"/>
</dbReference>
<feature type="transmembrane region" description="Helical" evidence="19">
    <location>
        <begin position="65"/>
        <end position="82"/>
    </location>
</feature>